<name>A0A238LL32_9RHOB</name>
<dbReference type="SFLD" id="SFLDG01140">
    <property type="entry name" value="C2.B:_Phosphomannomutase_and_P"/>
    <property type="match status" value="1"/>
</dbReference>
<dbReference type="Pfam" id="PF08282">
    <property type="entry name" value="Hydrolase_3"/>
    <property type="match status" value="2"/>
</dbReference>
<evidence type="ECO:0000256" key="1">
    <source>
        <dbReference type="ARBA" id="ARBA00022723"/>
    </source>
</evidence>
<dbReference type="GO" id="GO:0000287">
    <property type="term" value="F:magnesium ion binding"/>
    <property type="evidence" value="ECO:0007669"/>
    <property type="project" value="TreeGrafter"/>
</dbReference>
<proteinExistence type="predicted"/>
<evidence type="ECO:0000313" key="5">
    <source>
        <dbReference type="Proteomes" id="UP000201613"/>
    </source>
</evidence>
<dbReference type="InterPro" id="IPR036412">
    <property type="entry name" value="HAD-like_sf"/>
</dbReference>
<dbReference type="SFLD" id="SFLDS00003">
    <property type="entry name" value="Haloacid_Dehalogenase"/>
    <property type="match status" value="1"/>
</dbReference>
<evidence type="ECO:0000256" key="2">
    <source>
        <dbReference type="ARBA" id="ARBA00022801"/>
    </source>
</evidence>
<keyword evidence="5" id="KW-1185">Reference proteome</keyword>
<protein>
    <submittedName>
        <fullName evidence="4">Putative mannosyl-3-phosphoglycerate phosphatase</fullName>
        <ecNumber evidence="4">3.1.3.70</ecNumber>
    </submittedName>
</protein>
<keyword evidence="1" id="KW-0479">Metal-binding</keyword>
<dbReference type="RefSeq" id="WP_306456566.1">
    <property type="nucleotide sequence ID" value="NZ_FXZK01000018.1"/>
</dbReference>
<dbReference type="EC" id="3.1.3.70" evidence="4"/>
<dbReference type="InterPro" id="IPR023214">
    <property type="entry name" value="HAD_sf"/>
</dbReference>
<dbReference type="PANTHER" id="PTHR10000:SF8">
    <property type="entry name" value="HAD SUPERFAMILY HYDROLASE-LIKE, TYPE 3"/>
    <property type="match status" value="1"/>
</dbReference>
<keyword evidence="2 4" id="KW-0378">Hydrolase</keyword>
<dbReference type="SUPFAM" id="SSF56784">
    <property type="entry name" value="HAD-like"/>
    <property type="match status" value="1"/>
</dbReference>
<dbReference type="EMBL" id="FXZK01000018">
    <property type="protein sequence ID" value="SMY10104.1"/>
    <property type="molecule type" value="Genomic_DNA"/>
</dbReference>
<dbReference type="GO" id="GO:0050531">
    <property type="term" value="F:mannosyl-3-phosphoglycerate phosphatase activity"/>
    <property type="evidence" value="ECO:0007669"/>
    <property type="project" value="UniProtKB-EC"/>
</dbReference>
<accession>A0A238LL32</accession>
<dbReference type="Gene3D" id="3.30.980.20">
    <property type="entry name" value="Putative mannosyl-3-phosphoglycerate phosphatase, domain 2"/>
    <property type="match status" value="1"/>
</dbReference>
<dbReference type="GO" id="GO:0005829">
    <property type="term" value="C:cytosol"/>
    <property type="evidence" value="ECO:0007669"/>
    <property type="project" value="TreeGrafter"/>
</dbReference>
<dbReference type="Gene3D" id="3.40.50.1000">
    <property type="entry name" value="HAD superfamily/HAD-like"/>
    <property type="match status" value="1"/>
</dbReference>
<reference evidence="4 5" key="1">
    <citation type="submission" date="2017-05" db="EMBL/GenBank/DDBJ databases">
        <authorList>
            <person name="Song R."/>
            <person name="Chenine A.L."/>
            <person name="Ruprecht R.M."/>
        </authorList>
    </citation>
    <scope>NUCLEOTIDE SEQUENCE [LARGE SCALE GENOMIC DNA]</scope>
    <source>
        <strain evidence="4 5">CECT 8899</strain>
    </source>
</reference>
<dbReference type="NCBIfam" id="TIGR01486">
    <property type="entry name" value="HAD-SF-IIB-MPGP"/>
    <property type="match status" value="1"/>
</dbReference>
<evidence type="ECO:0000313" key="4">
    <source>
        <dbReference type="EMBL" id="SMY10104.1"/>
    </source>
</evidence>
<dbReference type="SFLD" id="SFLDG01142">
    <property type="entry name" value="C2.B.2:_Mannosyl-3-phosphoglyc"/>
    <property type="match status" value="1"/>
</dbReference>
<dbReference type="InterPro" id="IPR006381">
    <property type="entry name" value="HAD-SF-IIB-MPGP"/>
</dbReference>
<evidence type="ECO:0000256" key="3">
    <source>
        <dbReference type="ARBA" id="ARBA00022842"/>
    </source>
</evidence>
<organism evidence="4 5">
    <name type="scientific">Flavimaricola marinus</name>
    <dbReference type="NCBI Taxonomy" id="1819565"/>
    <lineage>
        <taxon>Bacteria</taxon>
        <taxon>Pseudomonadati</taxon>
        <taxon>Pseudomonadota</taxon>
        <taxon>Alphaproteobacteria</taxon>
        <taxon>Rhodobacterales</taxon>
        <taxon>Paracoccaceae</taxon>
        <taxon>Flavimaricola</taxon>
    </lineage>
</organism>
<dbReference type="PANTHER" id="PTHR10000">
    <property type="entry name" value="PHOSPHOSERINE PHOSPHATASE"/>
    <property type="match status" value="1"/>
</dbReference>
<keyword evidence="3" id="KW-0460">Magnesium</keyword>
<gene>
    <name evidence="4" type="primary">yedP</name>
    <name evidence="4" type="ORF">LOM8899_04279</name>
</gene>
<dbReference type="Proteomes" id="UP000201613">
    <property type="component" value="Unassembled WGS sequence"/>
</dbReference>
<dbReference type="AlphaFoldDB" id="A0A238LL32"/>
<sequence>MIIFTAEAPKLILRPVPDPPKLLSMKTIYPLVVFTDLDGTLLDHQTYDWRPAAPALARLAEINAVVVLASSKTASEIKVLQKEMRLSHWPAIVENGSGIAGSQSPEEYRKLRHQLNSVTPELRNYFCGFGDMPPEEVADRTGLSLEKARLAKERRFSEPGVWSGTAEQEAAFENALSKIGISARRGGRFLTLSYGKTKADQMAEILKSHPARNCIALGDAPNDIEMIRSADYGIIISNPHHPSLPTLEEEATGRVLRTREPGPYGWNSAVMMLLIKLGI</sequence>
<dbReference type="GO" id="GO:0051479">
    <property type="term" value="P:mannosylglycerate biosynthetic process"/>
    <property type="evidence" value="ECO:0007669"/>
    <property type="project" value="InterPro"/>
</dbReference>